<dbReference type="Gene3D" id="3.30.420.10">
    <property type="entry name" value="Ribonuclease H-like superfamily/Ribonuclease H"/>
    <property type="match status" value="1"/>
</dbReference>
<dbReference type="Pfam" id="PF17919">
    <property type="entry name" value="RT_RNaseH_2"/>
    <property type="match status" value="1"/>
</dbReference>
<evidence type="ECO:0000259" key="1">
    <source>
        <dbReference type="Pfam" id="PF00078"/>
    </source>
</evidence>
<reference evidence="3" key="2">
    <citation type="submission" date="2022-01" db="EMBL/GenBank/DDBJ databases">
        <authorList>
            <person name="Yamashiro T."/>
            <person name="Shiraishi A."/>
            <person name="Satake H."/>
            <person name="Nakayama K."/>
        </authorList>
    </citation>
    <scope>NUCLEOTIDE SEQUENCE</scope>
</reference>
<protein>
    <submittedName>
        <fullName evidence="3">Reverse transcriptase domain-containing protein</fullName>
    </submittedName>
</protein>
<dbReference type="EMBL" id="BQNB010015544">
    <property type="protein sequence ID" value="GJT41233.1"/>
    <property type="molecule type" value="Genomic_DNA"/>
</dbReference>
<dbReference type="GO" id="GO:0003964">
    <property type="term" value="F:RNA-directed DNA polymerase activity"/>
    <property type="evidence" value="ECO:0007669"/>
    <property type="project" value="UniProtKB-KW"/>
</dbReference>
<keyword evidence="3" id="KW-0548">Nucleotidyltransferase</keyword>
<evidence type="ECO:0000313" key="4">
    <source>
        <dbReference type="Proteomes" id="UP001151760"/>
    </source>
</evidence>
<dbReference type="InterPro" id="IPR000477">
    <property type="entry name" value="RT_dom"/>
</dbReference>
<dbReference type="PANTHER" id="PTHR45835">
    <property type="entry name" value="YALI0A06105P"/>
    <property type="match status" value="1"/>
</dbReference>
<accession>A0ABQ5DSH3</accession>
<dbReference type="SUPFAM" id="SSF56672">
    <property type="entry name" value="DNA/RNA polymerases"/>
    <property type="match status" value="1"/>
</dbReference>
<dbReference type="InterPro" id="IPR041577">
    <property type="entry name" value="RT_RNaseH_2"/>
</dbReference>
<dbReference type="PANTHER" id="PTHR45835:SF99">
    <property type="entry name" value="CHROMO DOMAIN-CONTAINING PROTEIN-RELATED"/>
    <property type="match status" value="1"/>
</dbReference>
<dbReference type="InterPro" id="IPR012337">
    <property type="entry name" value="RNaseH-like_sf"/>
</dbReference>
<dbReference type="Proteomes" id="UP001151760">
    <property type="component" value="Unassembled WGS sequence"/>
</dbReference>
<dbReference type="SUPFAM" id="SSF53098">
    <property type="entry name" value="Ribonuclease H-like"/>
    <property type="match status" value="1"/>
</dbReference>
<keyword evidence="3" id="KW-0695">RNA-directed DNA polymerase</keyword>
<feature type="domain" description="Reverse transcriptase" evidence="1">
    <location>
        <begin position="24"/>
        <end position="69"/>
    </location>
</feature>
<evidence type="ECO:0000259" key="2">
    <source>
        <dbReference type="Pfam" id="PF17919"/>
    </source>
</evidence>
<dbReference type="InterPro" id="IPR043502">
    <property type="entry name" value="DNA/RNA_pol_sf"/>
</dbReference>
<comment type="caution">
    <text evidence="3">The sequence shown here is derived from an EMBL/GenBank/DDBJ whole genome shotgun (WGS) entry which is preliminary data.</text>
</comment>
<organism evidence="3 4">
    <name type="scientific">Tanacetum coccineum</name>
    <dbReference type="NCBI Taxonomy" id="301880"/>
    <lineage>
        <taxon>Eukaryota</taxon>
        <taxon>Viridiplantae</taxon>
        <taxon>Streptophyta</taxon>
        <taxon>Embryophyta</taxon>
        <taxon>Tracheophyta</taxon>
        <taxon>Spermatophyta</taxon>
        <taxon>Magnoliopsida</taxon>
        <taxon>eudicotyledons</taxon>
        <taxon>Gunneridae</taxon>
        <taxon>Pentapetalae</taxon>
        <taxon>asterids</taxon>
        <taxon>campanulids</taxon>
        <taxon>Asterales</taxon>
        <taxon>Asteraceae</taxon>
        <taxon>Asteroideae</taxon>
        <taxon>Anthemideae</taxon>
        <taxon>Anthemidinae</taxon>
        <taxon>Tanacetum</taxon>
    </lineage>
</organism>
<evidence type="ECO:0000313" key="3">
    <source>
        <dbReference type="EMBL" id="GJT41233.1"/>
    </source>
</evidence>
<name>A0ABQ5DSH3_9ASTR</name>
<keyword evidence="4" id="KW-1185">Reference proteome</keyword>
<proteinExistence type="predicted"/>
<sequence length="368" mass="42888">MEKIFSRRHIGRDIYTLSLWLCLLGLTNAPTVFMDLMSRVRKPYLDKFFIVFIDDILIYSKSKEDHEKNQKYEWSREQEKAFQTLKDNLCNTSILSLPDGPKYFVVYCDSSNQGLGDVRTLIMDEAHASRYLIRPGADKMYYDLRDMFGGHVIVDILTKSVHFLAIREDYKMENLARLYINEIVAGHGVPMSIISDYDGRFTSRVLVNITESLRDAIRDEYGLSSSDGWTNYYSSIRCAPFEALYGRKCRSPVMWAEIKESKLIGPELVQETTDKVVLIKEKLKAARDHQKSYADNRRKLLEFEVEDQVLLKVSSWKVVKYLADANLRVHLEEIKVDKTLHFVEEPVEIIDREVKSLKRSRIPIVKVY</sequence>
<dbReference type="Gene3D" id="3.30.70.270">
    <property type="match status" value="1"/>
</dbReference>
<reference evidence="3" key="1">
    <citation type="journal article" date="2022" name="Int. J. Mol. Sci.">
        <title>Draft Genome of Tanacetum Coccineum: Genomic Comparison of Closely Related Tanacetum-Family Plants.</title>
        <authorList>
            <person name="Yamashiro T."/>
            <person name="Shiraishi A."/>
            <person name="Nakayama K."/>
            <person name="Satake H."/>
        </authorList>
    </citation>
    <scope>NUCLEOTIDE SEQUENCE</scope>
</reference>
<gene>
    <name evidence="3" type="ORF">Tco_0941098</name>
</gene>
<dbReference type="Pfam" id="PF00078">
    <property type="entry name" value="RVT_1"/>
    <property type="match status" value="1"/>
</dbReference>
<dbReference type="InterPro" id="IPR036397">
    <property type="entry name" value="RNaseH_sf"/>
</dbReference>
<feature type="domain" description="Reverse transcriptase/retrotransposon-derived protein RNase H-like" evidence="2">
    <location>
        <begin position="74"/>
        <end position="124"/>
    </location>
</feature>
<dbReference type="InterPro" id="IPR043128">
    <property type="entry name" value="Rev_trsase/Diguanyl_cyclase"/>
</dbReference>
<keyword evidence="3" id="KW-0808">Transferase</keyword>